<name>A0ACB8ELG7_9SAUR</name>
<keyword evidence="2" id="KW-1185">Reference proteome</keyword>
<evidence type="ECO:0000313" key="1">
    <source>
        <dbReference type="EMBL" id="KAH7993216.1"/>
    </source>
</evidence>
<proteinExistence type="predicted"/>
<dbReference type="Proteomes" id="UP000827872">
    <property type="component" value="Linkage Group LG03"/>
</dbReference>
<evidence type="ECO:0000313" key="2">
    <source>
        <dbReference type="Proteomes" id="UP000827872"/>
    </source>
</evidence>
<gene>
    <name evidence="1" type="ORF">K3G42_029880</name>
</gene>
<reference evidence="1" key="1">
    <citation type="submission" date="2021-08" db="EMBL/GenBank/DDBJ databases">
        <title>The first chromosome-level gecko genome reveals the dynamic sex chromosomes of Neotropical dwarf geckos (Sphaerodactylidae: Sphaerodactylus).</title>
        <authorList>
            <person name="Pinto B.J."/>
            <person name="Keating S.E."/>
            <person name="Gamble T."/>
        </authorList>
    </citation>
    <scope>NUCLEOTIDE SEQUENCE</scope>
    <source>
        <strain evidence="1">TG3544</strain>
    </source>
</reference>
<organism evidence="1 2">
    <name type="scientific">Sphaerodactylus townsendi</name>
    <dbReference type="NCBI Taxonomy" id="933632"/>
    <lineage>
        <taxon>Eukaryota</taxon>
        <taxon>Metazoa</taxon>
        <taxon>Chordata</taxon>
        <taxon>Craniata</taxon>
        <taxon>Vertebrata</taxon>
        <taxon>Euteleostomi</taxon>
        <taxon>Lepidosauria</taxon>
        <taxon>Squamata</taxon>
        <taxon>Bifurcata</taxon>
        <taxon>Gekkota</taxon>
        <taxon>Sphaerodactylidae</taxon>
        <taxon>Sphaerodactylus</taxon>
    </lineage>
</organism>
<sequence>MEKNTGTWYGEEGHVQIEDHTVEVTLHESHLAGAVQEDELVTAGSDAESDAEGIYQDSYGSWAASQSASGGWGFETAVPEF</sequence>
<protein>
    <submittedName>
        <fullName evidence="1">Uncharacterized protein</fullName>
    </submittedName>
</protein>
<dbReference type="EMBL" id="CM037616">
    <property type="protein sequence ID" value="KAH7993216.1"/>
    <property type="molecule type" value="Genomic_DNA"/>
</dbReference>
<comment type="caution">
    <text evidence="1">The sequence shown here is derived from an EMBL/GenBank/DDBJ whole genome shotgun (WGS) entry which is preliminary data.</text>
</comment>
<accession>A0ACB8ELG7</accession>